<dbReference type="GO" id="GO:0008168">
    <property type="term" value="F:methyltransferase activity"/>
    <property type="evidence" value="ECO:0007669"/>
    <property type="project" value="UniProtKB-KW"/>
</dbReference>
<sequence>MSLRSPTARLAGRTYFALQAVAGAAWWVSVFTVPFVREATLGGLDPVVVAVVDIPLFVVSSALAAVLPGRASRVAAGAATAWTLVVTALLALYATLTTLAGVGVILMIAASVASVGAWLLLVFGRIPTSLLLVGPFAFRPARSRATPLAHVIATATQIVVFWGLFLVVFPLVIRFLEERWRLVLPLPHGVVITGVAVVVAASALGLWSAAAMTVKGDGTPLPSAMPNRLVVAGPYRFVRNPMALAGIAQGVGVGLLMSSWMVVVYALAGSLVWNYAIRPHEESDLARAFGADYLSYARDVRCWIPRLTPVGSRR</sequence>
<keyword evidence="6" id="KW-0808">Transferase</keyword>
<evidence type="ECO:0000313" key="7">
    <source>
        <dbReference type="Proteomes" id="UP001263371"/>
    </source>
</evidence>
<dbReference type="RefSeq" id="WP_315995660.1">
    <property type="nucleotide sequence ID" value="NZ_JAWDIS010000003.1"/>
</dbReference>
<dbReference type="Gene3D" id="1.20.120.1630">
    <property type="match status" value="1"/>
</dbReference>
<dbReference type="InterPro" id="IPR007318">
    <property type="entry name" value="Phopholipid_MeTrfase"/>
</dbReference>
<organism evidence="6 7">
    <name type="scientific">Microbacterium galbum</name>
    <dbReference type="NCBI Taxonomy" id="3075994"/>
    <lineage>
        <taxon>Bacteria</taxon>
        <taxon>Bacillati</taxon>
        <taxon>Actinomycetota</taxon>
        <taxon>Actinomycetes</taxon>
        <taxon>Micrococcales</taxon>
        <taxon>Microbacteriaceae</taxon>
        <taxon>Microbacterium</taxon>
    </lineage>
</organism>
<reference evidence="6 7" key="1">
    <citation type="submission" date="2023-09" db="EMBL/GenBank/DDBJ databases">
        <title>Microbacterium fusihabitans sp. nov., Microbacterium phycihabitans sp. nov., and Microbacterium cervinum sp. nov., isolated from dried seaweeds of beach.</title>
        <authorList>
            <person name="Lee S.D."/>
        </authorList>
    </citation>
    <scope>NUCLEOTIDE SEQUENCE [LARGE SCALE GENOMIC DNA]</scope>
    <source>
        <strain evidence="6 7">KSW4-17</strain>
    </source>
</reference>
<feature type="transmembrane region" description="Helical" evidence="5">
    <location>
        <begin position="243"/>
        <end position="268"/>
    </location>
</feature>
<proteinExistence type="predicted"/>
<evidence type="ECO:0000256" key="4">
    <source>
        <dbReference type="ARBA" id="ARBA00023136"/>
    </source>
</evidence>
<feature type="transmembrane region" description="Helical" evidence="5">
    <location>
        <begin position="47"/>
        <end position="67"/>
    </location>
</feature>
<evidence type="ECO:0000256" key="1">
    <source>
        <dbReference type="ARBA" id="ARBA00004127"/>
    </source>
</evidence>
<feature type="transmembrane region" description="Helical" evidence="5">
    <location>
        <begin position="185"/>
        <end position="207"/>
    </location>
</feature>
<dbReference type="Proteomes" id="UP001263371">
    <property type="component" value="Unassembled WGS sequence"/>
</dbReference>
<feature type="transmembrane region" description="Helical" evidence="5">
    <location>
        <begin position="12"/>
        <end position="35"/>
    </location>
</feature>
<protein>
    <submittedName>
        <fullName evidence="6">Methyltransferase</fullName>
    </submittedName>
</protein>
<keyword evidence="6" id="KW-0489">Methyltransferase</keyword>
<comment type="caution">
    <text evidence="6">The sequence shown here is derived from an EMBL/GenBank/DDBJ whole genome shotgun (WGS) entry which is preliminary data.</text>
</comment>
<feature type="transmembrane region" description="Helical" evidence="5">
    <location>
        <begin position="148"/>
        <end position="173"/>
    </location>
</feature>
<evidence type="ECO:0000256" key="2">
    <source>
        <dbReference type="ARBA" id="ARBA00022692"/>
    </source>
</evidence>
<evidence type="ECO:0000313" key="6">
    <source>
        <dbReference type="EMBL" id="MDU0368501.1"/>
    </source>
</evidence>
<evidence type="ECO:0000256" key="3">
    <source>
        <dbReference type="ARBA" id="ARBA00022989"/>
    </source>
</evidence>
<evidence type="ECO:0000256" key="5">
    <source>
        <dbReference type="SAM" id="Phobius"/>
    </source>
</evidence>
<feature type="transmembrane region" description="Helical" evidence="5">
    <location>
        <begin position="74"/>
        <end position="94"/>
    </location>
</feature>
<dbReference type="Pfam" id="PF04191">
    <property type="entry name" value="PEMT"/>
    <property type="match status" value="1"/>
</dbReference>
<keyword evidence="7" id="KW-1185">Reference proteome</keyword>
<dbReference type="GO" id="GO:0032259">
    <property type="term" value="P:methylation"/>
    <property type="evidence" value="ECO:0007669"/>
    <property type="project" value="UniProtKB-KW"/>
</dbReference>
<keyword evidence="4 5" id="KW-0472">Membrane</keyword>
<comment type="subcellular location">
    <subcellularLocation>
        <location evidence="1">Endomembrane system</location>
        <topology evidence="1">Multi-pass membrane protein</topology>
    </subcellularLocation>
</comment>
<feature type="transmembrane region" description="Helical" evidence="5">
    <location>
        <begin position="100"/>
        <end position="123"/>
    </location>
</feature>
<gene>
    <name evidence="6" type="ORF">RWH45_14890</name>
</gene>
<accession>A0ABU3TAU3</accession>
<dbReference type="EMBL" id="JAWDIS010000003">
    <property type="protein sequence ID" value="MDU0368501.1"/>
    <property type="molecule type" value="Genomic_DNA"/>
</dbReference>
<keyword evidence="3 5" id="KW-1133">Transmembrane helix</keyword>
<keyword evidence="2 5" id="KW-0812">Transmembrane</keyword>
<name>A0ABU3TAU3_9MICO</name>